<dbReference type="Proteomes" id="UP000682782">
    <property type="component" value="Chromosome"/>
</dbReference>
<sequence length="209" mass="23753">MRHVPSSDTAQAGVLSFEEALIPTAADFDRGRWLYVPDHYSEYRYLLGTRGKHPLVCIGINPSTAIPDRLDNTLKSAERIALHNGYDSFVMFNVYAQRATDPDDMEREMNPVLHAENMKAFSWLLAQFPSVPDLWAAWGAIIEKRSYLPGCVLDMASIGQHFGARWFTAGTRSKAGHPHHPLYLKKDSSLDPFTDLTDYLHSLEEKFRR</sequence>
<name>A0AC61MXW9_9FIRM</name>
<proteinExistence type="predicted"/>
<accession>A0AC61MXW9</accession>
<reference evidence="1" key="1">
    <citation type="submission" date="2021-01" db="EMBL/GenBank/DDBJ databases">
        <title>Complete genome sequence of Clostridiales bacterium R-7.</title>
        <authorList>
            <person name="Mahoney-Kurpe S.C."/>
            <person name="Palevich N."/>
            <person name="Koike S."/>
            <person name="Moon C.D."/>
            <person name="Attwood G.T."/>
        </authorList>
    </citation>
    <scope>NUCLEOTIDE SEQUENCE</scope>
    <source>
        <strain evidence="1">R-7</strain>
    </source>
</reference>
<gene>
    <name evidence="1" type="ORF">JYE49_03970</name>
</gene>
<organism evidence="1 2">
    <name type="scientific">Aristaeella hokkaidonensis</name>
    <dbReference type="NCBI Taxonomy" id="3046382"/>
    <lineage>
        <taxon>Bacteria</taxon>
        <taxon>Bacillati</taxon>
        <taxon>Bacillota</taxon>
        <taxon>Clostridia</taxon>
        <taxon>Eubacteriales</taxon>
        <taxon>Aristaeellaceae</taxon>
        <taxon>Aristaeella</taxon>
    </lineage>
</organism>
<keyword evidence="2" id="KW-1185">Reference proteome</keyword>
<protein>
    <submittedName>
        <fullName evidence="1">DUF1643 domain-containing protein</fullName>
    </submittedName>
</protein>
<evidence type="ECO:0000313" key="2">
    <source>
        <dbReference type="Proteomes" id="UP000682782"/>
    </source>
</evidence>
<dbReference type="EMBL" id="CP068393">
    <property type="protein sequence ID" value="QUC67865.1"/>
    <property type="molecule type" value="Genomic_DNA"/>
</dbReference>
<evidence type="ECO:0000313" key="1">
    <source>
        <dbReference type="EMBL" id="QUC67865.1"/>
    </source>
</evidence>